<gene>
    <name evidence="3" type="ORF">F8154_09870</name>
</gene>
<comment type="caution">
    <text evidence="3">The sequence shown here is derived from an EMBL/GenBank/DDBJ whole genome shotgun (WGS) entry which is preliminary data.</text>
</comment>
<dbReference type="RefSeq" id="WP_151861452.1">
    <property type="nucleotide sequence ID" value="NZ_WBZC01000034.1"/>
</dbReference>
<sequence length="481" mass="54340">MANIIPNINRDKYEAGLKKHNIYDSESSNYVKSINHSLEEAVGEVRDYLTNTYPDIFENTLHNINARNKIKELIAKYVEAKAILVEGINGLEETTSIITSDILDFGPITDYLEDGEIEEIRVNSPNDIRIVIGGKEYITDRKFSSQDQAITIAKKIVRNVGKGLSPSEPVVDARLKNGQRVAVVIEPVCLTGINLTIRKQKREVFTADKLIQYGTATKEMFEFLDIIGEGDISCQIVGPTNSGKTATMQTILSRLPSRKRTITMEDTAELDLRKLDENGKSINNVIMWETKEGIANLLELLKQSLRQSPETLVLGEMRGEEAQIVVAAANTGHQVYNSFHANGPKEAPIRVLQMYMMGKTTLTQEMILNMIVDGFPICVFQRKLKDGSRKIISISELEGFDEKGDLIYRDIFKFKAEGYYIKNEVNPITNESQKYKVITGKHLFNSNISRKLYERLIEAGISKERAARFYKGKIEEWQGDN</sequence>
<name>A0A6I0FEK1_9FIRM</name>
<dbReference type="InterPro" id="IPR050921">
    <property type="entry name" value="T4SS_GSP_E_ATPase"/>
</dbReference>
<dbReference type="InterPro" id="IPR027417">
    <property type="entry name" value="P-loop_NTPase"/>
</dbReference>
<dbReference type="Gene3D" id="3.30.450.380">
    <property type="match status" value="1"/>
</dbReference>
<dbReference type="SUPFAM" id="SSF52540">
    <property type="entry name" value="P-loop containing nucleoside triphosphate hydrolases"/>
    <property type="match status" value="1"/>
</dbReference>
<dbReference type="Proteomes" id="UP000432715">
    <property type="component" value="Unassembled WGS sequence"/>
</dbReference>
<feature type="domain" description="Bacterial type II secretion system protein E" evidence="2">
    <location>
        <begin position="104"/>
        <end position="359"/>
    </location>
</feature>
<dbReference type="Pfam" id="PF00437">
    <property type="entry name" value="T2SSE"/>
    <property type="match status" value="1"/>
</dbReference>
<organism evidence="3 4">
    <name type="scientific">Alkaliphilus pronyensis</name>
    <dbReference type="NCBI Taxonomy" id="1482732"/>
    <lineage>
        <taxon>Bacteria</taxon>
        <taxon>Bacillati</taxon>
        <taxon>Bacillota</taxon>
        <taxon>Clostridia</taxon>
        <taxon>Peptostreptococcales</taxon>
        <taxon>Natronincolaceae</taxon>
        <taxon>Alkaliphilus</taxon>
    </lineage>
</organism>
<dbReference type="AlphaFoldDB" id="A0A6I0FEK1"/>
<dbReference type="EMBL" id="WBZC01000034">
    <property type="protein sequence ID" value="KAB3534064.1"/>
    <property type="molecule type" value="Genomic_DNA"/>
</dbReference>
<dbReference type="Gene3D" id="3.40.50.300">
    <property type="entry name" value="P-loop containing nucleotide triphosphate hydrolases"/>
    <property type="match status" value="1"/>
</dbReference>
<dbReference type="InterPro" id="IPR001482">
    <property type="entry name" value="T2SS/T4SS_dom"/>
</dbReference>
<evidence type="ECO:0000313" key="4">
    <source>
        <dbReference type="Proteomes" id="UP000432715"/>
    </source>
</evidence>
<comment type="similarity">
    <text evidence="1">Belongs to the GSP E family.</text>
</comment>
<evidence type="ECO:0000313" key="3">
    <source>
        <dbReference type="EMBL" id="KAB3534064.1"/>
    </source>
</evidence>
<accession>A0A6I0FEK1</accession>
<proteinExistence type="inferred from homology"/>
<dbReference type="PANTHER" id="PTHR30486">
    <property type="entry name" value="TWITCHING MOTILITY PROTEIN PILT"/>
    <property type="match status" value="1"/>
</dbReference>
<dbReference type="GO" id="GO:0016887">
    <property type="term" value="F:ATP hydrolysis activity"/>
    <property type="evidence" value="ECO:0007669"/>
    <property type="project" value="InterPro"/>
</dbReference>
<keyword evidence="4" id="KW-1185">Reference proteome</keyword>
<protein>
    <submittedName>
        <fullName evidence="3">CpaF family protein</fullName>
    </submittedName>
</protein>
<reference evidence="3 4" key="1">
    <citation type="submission" date="2019-10" db="EMBL/GenBank/DDBJ databases">
        <title>Alkaliphilus serpentinus sp. nov. and Alkaliphilus pronyensis sp. nov., two novel anaerobic alkaliphilic species isolated from the serpentinized-hosted hydrothermal field of the Prony Bay (New Caledonia).</title>
        <authorList>
            <person name="Postec A."/>
        </authorList>
    </citation>
    <scope>NUCLEOTIDE SEQUENCE [LARGE SCALE GENOMIC DNA]</scope>
    <source>
        <strain evidence="3 4">LacV</strain>
    </source>
</reference>
<dbReference type="PANTHER" id="PTHR30486:SF6">
    <property type="entry name" value="TYPE IV PILUS RETRACTATION ATPASE PILT"/>
    <property type="match status" value="1"/>
</dbReference>
<evidence type="ECO:0000259" key="2">
    <source>
        <dbReference type="Pfam" id="PF00437"/>
    </source>
</evidence>
<evidence type="ECO:0000256" key="1">
    <source>
        <dbReference type="ARBA" id="ARBA00006611"/>
    </source>
</evidence>
<dbReference type="OrthoDB" id="9810761at2"/>